<comment type="caution">
    <text evidence="2">The sequence shown here is derived from an EMBL/GenBank/DDBJ whole genome shotgun (WGS) entry which is preliminary data.</text>
</comment>
<organism evidence="2 3">
    <name type="scientific">Photobacterium kishitanii</name>
    <dbReference type="NCBI Taxonomy" id="318456"/>
    <lineage>
        <taxon>Bacteria</taxon>
        <taxon>Pseudomonadati</taxon>
        <taxon>Pseudomonadota</taxon>
        <taxon>Gammaproteobacteria</taxon>
        <taxon>Vibrionales</taxon>
        <taxon>Vibrionaceae</taxon>
        <taxon>Photobacterium</taxon>
    </lineage>
</organism>
<dbReference type="AlphaFoldDB" id="A0A2T3KLK2"/>
<dbReference type="EMBL" id="PYNF01000003">
    <property type="protein sequence ID" value="PSV00594.1"/>
    <property type="molecule type" value="Genomic_DNA"/>
</dbReference>
<sequence>MDNSTTTDPDIEQGNSTLSRINNQHKQIIKEFKFNADSERDSHYRLHNSVISCLMQMNPTSWRMFEAVTSGLDIYPFELIEDSDFLSQFTQGKASIPEHFRTVTVHASDYSKRWGLTRSNGHRQFTLDALTLFNETLSTISFDERSNSADIKLSRPVSDVTFHATVQNKETGATTLDFHDSMIRKNTKDKRDNTVWQCSSATFVIHEKLALNMLLLQKMFTRIEKSATAPLSKAGAKLYAFMCMISGSRCAVNDAWCMALDLTKCNSLCGTKYNSIVDFARNFNLPSELTSKSDFDVTAIKDEESKIGRKYMKIKIFFSRKTCKKGIEELAKKGKITRRLVPRPRVLVGSHEEGVWARKNIKILLEFESKLINVKRILPKADRERLSRYRKIIGEA</sequence>
<name>A0A2T3KLK2_9GAMM</name>
<proteinExistence type="predicted"/>
<reference evidence="2 3" key="1">
    <citation type="submission" date="2018-01" db="EMBL/GenBank/DDBJ databases">
        <title>Whole genome sequencing of Histamine producing bacteria.</title>
        <authorList>
            <person name="Butler K."/>
        </authorList>
    </citation>
    <scope>NUCLEOTIDE SEQUENCE [LARGE SCALE GENOMIC DNA]</scope>
    <source>
        <strain evidence="2 3">FS-7.2</strain>
    </source>
</reference>
<dbReference type="RefSeq" id="WP_107289224.1">
    <property type="nucleotide sequence ID" value="NZ_PYNF01000003.1"/>
</dbReference>
<evidence type="ECO:0000256" key="1">
    <source>
        <dbReference type="SAM" id="MobiDB-lite"/>
    </source>
</evidence>
<gene>
    <name evidence="2" type="ORF">C9J27_05515</name>
</gene>
<feature type="region of interest" description="Disordered" evidence="1">
    <location>
        <begin position="1"/>
        <end position="22"/>
    </location>
</feature>
<protein>
    <submittedName>
        <fullName evidence="2">Uncharacterized protein</fullName>
    </submittedName>
</protein>
<accession>A0A2T3KLK2</accession>
<evidence type="ECO:0000313" key="2">
    <source>
        <dbReference type="EMBL" id="PSV00594.1"/>
    </source>
</evidence>
<evidence type="ECO:0000313" key="3">
    <source>
        <dbReference type="Proteomes" id="UP000241426"/>
    </source>
</evidence>
<dbReference type="Proteomes" id="UP000241426">
    <property type="component" value="Unassembled WGS sequence"/>
</dbReference>